<feature type="non-terminal residue" evidence="1">
    <location>
        <position position="1"/>
    </location>
</feature>
<protein>
    <submittedName>
        <fullName evidence="1">Uncharacterized protein</fullName>
    </submittedName>
</protein>
<organism evidence="1 2">
    <name type="scientific">Trifolium pratense</name>
    <name type="common">Red clover</name>
    <dbReference type="NCBI Taxonomy" id="57577"/>
    <lineage>
        <taxon>Eukaryota</taxon>
        <taxon>Viridiplantae</taxon>
        <taxon>Streptophyta</taxon>
        <taxon>Embryophyta</taxon>
        <taxon>Tracheophyta</taxon>
        <taxon>Spermatophyta</taxon>
        <taxon>Magnoliopsida</taxon>
        <taxon>eudicotyledons</taxon>
        <taxon>Gunneridae</taxon>
        <taxon>Pentapetalae</taxon>
        <taxon>rosids</taxon>
        <taxon>fabids</taxon>
        <taxon>Fabales</taxon>
        <taxon>Fabaceae</taxon>
        <taxon>Papilionoideae</taxon>
        <taxon>50 kb inversion clade</taxon>
        <taxon>NPAAA clade</taxon>
        <taxon>Hologalegina</taxon>
        <taxon>IRL clade</taxon>
        <taxon>Trifolieae</taxon>
        <taxon>Trifolium</taxon>
    </lineage>
</organism>
<reference evidence="1 2" key="1">
    <citation type="journal article" date="2014" name="Am. J. Bot.">
        <title>Genome assembly and annotation for red clover (Trifolium pratense; Fabaceae).</title>
        <authorList>
            <person name="Istvanek J."/>
            <person name="Jaros M."/>
            <person name="Krenek A."/>
            <person name="Repkova J."/>
        </authorList>
    </citation>
    <scope>NUCLEOTIDE SEQUENCE [LARGE SCALE GENOMIC DNA]</scope>
    <source>
        <strain evidence="2">cv. Tatra</strain>
        <tissue evidence="1">Young leaves</tissue>
    </source>
</reference>
<name>A0A2K3M124_TRIPR</name>
<comment type="caution">
    <text evidence="1">The sequence shown here is derived from an EMBL/GenBank/DDBJ whole genome shotgun (WGS) entry which is preliminary data.</text>
</comment>
<dbReference type="Proteomes" id="UP000236291">
    <property type="component" value="Unassembled WGS sequence"/>
</dbReference>
<dbReference type="AlphaFoldDB" id="A0A2K3M124"/>
<evidence type="ECO:0000313" key="2">
    <source>
        <dbReference type="Proteomes" id="UP000236291"/>
    </source>
</evidence>
<reference evidence="1 2" key="2">
    <citation type="journal article" date="2017" name="Front. Plant Sci.">
        <title>Gene Classification and Mining of Molecular Markers Useful in Red Clover (Trifolium pratense) Breeding.</title>
        <authorList>
            <person name="Istvanek J."/>
            <person name="Dluhosova J."/>
            <person name="Dluhos P."/>
            <person name="Patkova L."/>
            <person name="Nedelnik J."/>
            <person name="Repkova J."/>
        </authorList>
    </citation>
    <scope>NUCLEOTIDE SEQUENCE [LARGE SCALE GENOMIC DNA]</scope>
    <source>
        <strain evidence="2">cv. Tatra</strain>
        <tissue evidence="1">Young leaves</tissue>
    </source>
</reference>
<sequence length="47" mass="5138">EKYEEPKSSYHMQICSAIGRSSYSEMFPAKSLIGDGKVVPSNDIGTV</sequence>
<proteinExistence type="predicted"/>
<gene>
    <name evidence="1" type="ORF">L195_g040552</name>
</gene>
<evidence type="ECO:0000313" key="1">
    <source>
        <dbReference type="EMBL" id="PNX84491.1"/>
    </source>
</evidence>
<accession>A0A2K3M124</accession>
<dbReference type="EMBL" id="ASHM01046484">
    <property type="protein sequence ID" value="PNX84491.1"/>
    <property type="molecule type" value="Genomic_DNA"/>
</dbReference>